<feature type="transmembrane region" description="Helical" evidence="5">
    <location>
        <begin position="129"/>
        <end position="150"/>
    </location>
</feature>
<accession>A0A0G0ZDP6</accession>
<keyword evidence="2 5" id="KW-0812">Transmembrane</keyword>
<evidence type="ECO:0000256" key="3">
    <source>
        <dbReference type="ARBA" id="ARBA00022989"/>
    </source>
</evidence>
<dbReference type="EMBL" id="LCDD01000012">
    <property type="protein sequence ID" value="KKS46850.1"/>
    <property type="molecule type" value="Genomic_DNA"/>
</dbReference>
<dbReference type="GO" id="GO:0016020">
    <property type="term" value="C:membrane"/>
    <property type="evidence" value="ECO:0007669"/>
    <property type="project" value="UniProtKB-SubCell"/>
</dbReference>
<dbReference type="AlphaFoldDB" id="A0A0G0ZDP6"/>
<dbReference type="Pfam" id="PF04932">
    <property type="entry name" value="Wzy_C"/>
    <property type="match status" value="1"/>
</dbReference>
<feature type="transmembrane region" description="Helical" evidence="5">
    <location>
        <begin position="45"/>
        <end position="63"/>
    </location>
</feature>
<name>A0A0G0ZDP6_9BACT</name>
<evidence type="ECO:0000256" key="4">
    <source>
        <dbReference type="ARBA" id="ARBA00023136"/>
    </source>
</evidence>
<feature type="transmembrane region" description="Helical" evidence="5">
    <location>
        <begin position="12"/>
        <end position="33"/>
    </location>
</feature>
<feature type="transmembrane region" description="Helical" evidence="5">
    <location>
        <begin position="224"/>
        <end position="256"/>
    </location>
</feature>
<dbReference type="Proteomes" id="UP000034320">
    <property type="component" value="Unassembled WGS sequence"/>
</dbReference>
<feature type="transmembrane region" description="Helical" evidence="5">
    <location>
        <begin position="101"/>
        <end position="122"/>
    </location>
</feature>
<evidence type="ECO:0000313" key="8">
    <source>
        <dbReference type="Proteomes" id="UP000034320"/>
    </source>
</evidence>
<feature type="transmembrane region" description="Helical" evidence="5">
    <location>
        <begin position="75"/>
        <end position="95"/>
    </location>
</feature>
<keyword evidence="4 5" id="KW-0472">Membrane</keyword>
<organism evidence="7 8">
    <name type="scientific">Candidatus Gottesmanbacteria bacterium GW2011_GWA2_42_18</name>
    <dbReference type="NCBI Taxonomy" id="1618442"/>
    <lineage>
        <taxon>Bacteria</taxon>
        <taxon>Candidatus Gottesmaniibacteriota</taxon>
    </lineage>
</organism>
<proteinExistence type="predicted"/>
<dbReference type="InterPro" id="IPR051533">
    <property type="entry name" value="WaaL-like"/>
</dbReference>
<evidence type="ECO:0000259" key="6">
    <source>
        <dbReference type="Pfam" id="PF04932"/>
    </source>
</evidence>
<dbReference type="PANTHER" id="PTHR37422:SF23">
    <property type="entry name" value="TEICHURONIC ACID BIOSYNTHESIS PROTEIN TUAE"/>
    <property type="match status" value="1"/>
</dbReference>
<dbReference type="InterPro" id="IPR007016">
    <property type="entry name" value="O-antigen_ligase-rel_domated"/>
</dbReference>
<evidence type="ECO:0000256" key="1">
    <source>
        <dbReference type="ARBA" id="ARBA00004141"/>
    </source>
</evidence>
<sequence>MAVPSRNRNYPALLFYYFLIILLPVQLAFHFPASFTQIAGIGSDYLTPTLYLTDLLIWTLIILAKPLRFLSRLGWKNLFLIFLAFLYLLHSALFVSVNKPAAFYSLFKISEFILLFWSIITLKPSFNKTVLFFSIPVIYSSFLAIAQFIIQRSAGGIMWYLGERTFYASTFGIAAVSVSGRLLLRPYATFPHPNVLGGFLAVILSLMIYLLIKSSVFNKFRTFLFLSILAGLPALFLTFSLGAWLVFLSGLLFIFIKPLKQPAIIFFLILLLSILIPFMPFASKSLTERRELAESFWSHFQKHPAFGTGLNNSLIYQYGSTAVKNGLHLLQPVHNIYLFVAGELGILGLTGFLYLLFHLAYAYRKKPNERILPFTLILLLGFFDHYPLTLQQGQLLFVIFSAFALIG</sequence>
<keyword evidence="3 5" id="KW-1133">Transmembrane helix</keyword>
<evidence type="ECO:0000256" key="2">
    <source>
        <dbReference type="ARBA" id="ARBA00022692"/>
    </source>
</evidence>
<feature type="transmembrane region" description="Helical" evidence="5">
    <location>
        <begin position="371"/>
        <end position="388"/>
    </location>
</feature>
<protein>
    <recommendedName>
        <fullName evidence="6">O-antigen ligase-related domain-containing protein</fullName>
    </recommendedName>
</protein>
<feature type="transmembrane region" description="Helical" evidence="5">
    <location>
        <begin position="336"/>
        <end position="359"/>
    </location>
</feature>
<reference evidence="7 8" key="1">
    <citation type="journal article" date="2015" name="Nature">
        <title>rRNA introns, odd ribosomes, and small enigmatic genomes across a large radiation of phyla.</title>
        <authorList>
            <person name="Brown C.T."/>
            <person name="Hug L.A."/>
            <person name="Thomas B.C."/>
            <person name="Sharon I."/>
            <person name="Castelle C.J."/>
            <person name="Singh A."/>
            <person name="Wilkins M.J."/>
            <person name="Williams K.H."/>
            <person name="Banfield J.F."/>
        </authorList>
    </citation>
    <scope>NUCLEOTIDE SEQUENCE [LARGE SCALE GENOMIC DNA]</scope>
</reference>
<dbReference type="PANTHER" id="PTHR37422">
    <property type="entry name" value="TEICHURONIC ACID BIOSYNTHESIS PROTEIN TUAE"/>
    <property type="match status" value="1"/>
</dbReference>
<comment type="subcellular location">
    <subcellularLocation>
        <location evidence="1">Membrane</location>
        <topology evidence="1">Multi-pass membrane protein</topology>
    </subcellularLocation>
</comment>
<feature type="transmembrane region" description="Helical" evidence="5">
    <location>
        <begin position="165"/>
        <end position="183"/>
    </location>
</feature>
<evidence type="ECO:0000256" key="5">
    <source>
        <dbReference type="SAM" id="Phobius"/>
    </source>
</evidence>
<gene>
    <name evidence="7" type="ORF">UV09_C0012G0019</name>
</gene>
<feature type="domain" description="O-antigen ligase-related" evidence="6">
    <location>
        <begin position="228"/>
        <end position="353"/>
    </location>
</feature>
<feature type="transmembrane region" description="Helical" evidence="5">
    <location>
        <begin position="195"/>
        <end position="212"/>
    </location>
</feature>
<evidence type="ECO:0000313" key="7">
    <source>
        <dbReference type="EMBL" id="KKS46850.1"/>
    </source>
</evidence>
<feature type="transmembrane region" description="Helical" evidence="5">
    <location>
        <begin position="263"/>
        <end position="282"/>
    </location>
</feature>
<comment type="caution">
    <text evidence="7">The sequence shown here is derived from an EMBL/GenBank/DDBJ whole genome shotgun (WGS) entry which is preliminary data.</text>
</comment>